<dbReference type="PANTHER" id="PTHR30193">
    <property type="entry name" value="ABC TRANSPORTER PERMEASE PROTEIN"/>
    <property type="match status" value="1"/>
</dbReference>
<dbReference type="InterPro" id="IPR000515">
    <property type="entry name" value="MetI-like"/>
</dbReference>
<name>A0ABT2HIG8_9MICO</name>
<feature type="domain" description="ABC transmembrane type-1" evidence="9">
    <location>
        <begin position="100"/>
        <end position="318"/>
    </location>
</feature>
<feature type="transmembrane region" description="Helical" evidence="7">
    <location>
        <begin position="137"/>
        <end position="157"/>
    </location>
</feature>
<feature type="transmembrane region" description="Helical" evidence="7">
    <location>
        <begin position="190"/>
        <end position="214"/>
    </location>
</feature>
<comment type="caution">
    <text evidence="10">The sequence shown here is derived from an EMBL/GenBank/DDBJ whole genome shotgun (WGS) entry which is preliminary data.</text>
</comment>
<evidence type="ECO:0000256" key="5">
    <source>
        <dbReference type="ARBA" id="ARBA00022989"/>
    </source>
</evidence>
<dbReference type="SUPFAM" id="SSF161098">
    <property type="entry name" value="MetI-like"/>
    <property type="match status" value="1"/>
</dbReference>
<keyword evidence="3" id="KW-1003">Cell membrane</keyword>
<keyword evidence="2 7" id="KW-0813">Transport</keyword>
<comment type="subcellular location">
    <subcellularLocation>
        <location evidence="1 7">Cell membrane</location>
        <topology evidence="1 7">Multi-pass membrane protein</topology>
    </subcellularLocation>
</comment>
<dbReference type="PROSITE" id="PS50928">
    <property type="entry name" value="ABC_TM1"/>
    <property type="match status" value="1"/>
</dbReference>
<proteinExistence type="inferred from homology"/>
<feature type="transmembrane region" description="Helical" evidence="7">
    <location>
        <begin position="104"/>
        <end position="125"/>
    </location>
</feature>
<keyword evidence="5 7" id="KW-1133">Transmembrane helix</keyword>
<evidence type="ECO:0000256" key="6">
    <source>
        <dbReference type="ARBA" id="ARBA00023136"/>
    </source>
</evidence>
<organism evidence="10 11">
    <name type="scientific">Curtobacterium citreum</name>
    <dbReference type="NCBI Taxonomy" id="2036"/>
    <lineage>
        <taxon>Bacteria</taxon>
        <taxon>Bacillati</taxon>
        <taxon>Actinomycetota</taxon>
        <taxon>Actinomycetes</taxon>
        <taxon>Micrococcales</taxon>
        <taxon>Microbacteriaceae</taxon>
        <taxon>Curtobacterium</taxon>
    </lineage>
</organism>
<dbReference type="RefSeq" id="WP_229666874.1">
    <property type="nucleotide sequence ID" value="NZ_BMNV01000007.1"/>
</dbReference>
<evidence type="ECO:0000256" key="4">
    <source>
        <dbReference type="ARBA" id="ARBA00022692"/>
    </source>
</evidence>
<feature type="region of interest" description="Disordered" evidence="8">
    <location>
        <begin position="1"/>
        <end position="22"/>
    </location>
</feature>
<keyword evidence="11" id="KW-1185">Reference proteome</keyword>
<sequence length="328" mass="35832">MTSTTTPPPAAPAAPIAERRRRVPRQLRRQRSDLVAGPLMALPAMAGIVLFIAVPFVAAIGLSFFNVQLGSPRPPTFVGFSQYVRLFTDPVEAPQFLRALGNNLFFAVVVIPLQTGLALVFAVLLNQQLKGIRFFRTFFFMPVVFPMALVAVIWRVILDRSGSGLLNSAVETVTGGAVGPHDWLGSGATAMLSVIALSIWQGVGFQMVIILAALQEIPEERYEAARLDRANRFQQFVHITVPGVRNTLIFVVLLTTIFAFRVYDQVYILITTAGGNENALRTVLYQATNAIITENSVGRATAISVVLFVIIVVVALVQRAVLRQRSES</sequence>
<dbReference type="PANTHER" id="PTHR30193:SF37">
    <property type="entry name" value="INNER MEMBRANE ABC TRANSPORTER PERMEASE PROTEIN YCJO"/>
    <property type="match status" value="1"/>
</dbReference>
<evidence type="ECO:0000256" key="8">
    <source>
        <dbReference type="SAM" id="MobiDB-lite"/>
    </source>
</evidence>
<dbReference type="InterPro" id="IPR051393">
    <property type="entry name" value="ABC_transporter_permease"/>
</dbReference>
<evidence type="ECO:0000259" key="9">
    <source>
        <dbReference type="PROSITE" id="PS50928"/>
    </source>
</evidence>
<evidence type="ECO:0000313" key="11">
    <source>
        <dbReference type="Proteomes" id="UP001652264"/>
    </source>
</evidence>
<comment type="similarity">
    <text evidence="7">Belongs to the binding-protein-dependent transport system permease family.</text>
</comment>
<evidence type="ECO:0000313" key="10">
    <source>
        <dbReference type="EMBL" id="MCS6523074.1"/>
    </source>
</evidence>
<evidence type="ECO:0000256" key="7">
    <source>
        <dbReference type="RuleBase" id="RU363032"/>
    </source>
</evidence>
<accession>A0ABT2HIG8</accession>
<feature type="transmembrane region" description="Helical" evidence="7">
    <location>
        <begin position="302"/>
        <end position="322"/>
    </location>
</feature>
<evidence type="ECO:0000256" key="2">
    <source>
        <dbReference type="ARBA" id="ARBA00022448"/>
    </source>
</evidence>
<evidence type="ECO:0000256" key="3">
    <source>
        <dbReference type="ARBA" id="ARBA00022475"/>
    </source>
</evidence>
<dbReference type="Proteomes" id="UP001652264">
    <property type="component" value="Unassembled WGS sequence"/>
</dbReference>
<dbReference type="CDD" id="cd06261">
    <property type="entry name" value="TM_PBP2"/>
    <property type="match status" value="1"/>
</dbReference>
<feature type="transmembrane region" description="Helical" evidence="7">
    <location>
        <begin position="34"/>
        <end position="65"/>
    </location>
</feature>
<feature type="transmembrane region" description="Helical" evidence="7">
    <location>
        <begin position="235"/>
        <end position="260"/>
    </location>
</feature>
<dbReference type="EMBL" id="JANVAD010000005">
    <property type="protein sequence ID" value="MCS6523074.1"/>
    <property type="molecule type" value="Genomic_DNA"/>
</dbReference>
<dbReference type="Pfam" id="PF00528">
    <property type="entry name" value="BPD_transp_1"/>
    <property type="match status" value="1"/>
</dbReference>
<gene>
    <name evidence="10" type="ORF">NYQ28_10905</name>
</gene>
<reference evidence="10 11" key="1">
    <citation type="submission" date="2022-08" db="EMBL/GenBank/DDBJ databases">
        <title>Taxonomy of Curtobacterium flaccumfaciens.</title>
        <authorList>
            <person name="Osdaghi E."/>
            <person name="Taghavi S.M."/>
            <person name="Hamidizade M."/>
            <person name="Abachi H."/>
            <person name="Fazliarab A."/>
            <person name="Baeyen S."/>
            <person name="Portier P."/>
            <person name="Van Vaerenbergh J."/>
            <person name="Jacques M.-A."/>
        </authorList>
    </citation>
    <scope>NUCLEOTIDE SEQUENCE [LARGE SCALE GENOMIC DNA]</scope>
    <source>
        <strain evidence="10 11">LMG8786T</strain>
    </source>
</reference>
<dbReference type="GeneID" id="95322844"/>
<evidence type="ECO:0000256" key="1">
    <source>
        <dbReference type="ARBA" id="ARBA00004651"/>
    </source>
</evidence>
<dbReference type="Gene3D" id="1.10.3720.10">
    <property type="entry name" value="MetI-like"/>
    <property type="match status" value="1"/>
</dbReference>
<keyword evidence="6 7" id="KW-0472">Membrane</keyword>
<protein>
    <submittedName>
        <fullName evidence="10">Sugar ABC transporter permease</fullName>
    </submittedName>
</protein>
<keyword evidence="4 7" id="KW-0812">Transmembrane</keyword>
<feature type="compositionally biased region" description="Pro residues" evidence="8">
    <location>
        <begin position="1"/>
        <end position="12"/>
    </location>
</feature>
<dbReference type="InterPro" id="IPR035906">
    <property type="entry name" value="MetI-like_sf"/>
</dbReference>